<name>A0ABR2FP24_9ROSI</name>
<feature type="region of interest" description="Disordered" evidence="1">
    <location>
        <begin position="122"/>
        <end position="146"/>
    </location>
</feature>
<comment type="caution">
    <text evidence="2">The sequence shown here is derived from an EMBL/GenBank/DDBJ whole genome shotgun (WGS) entry which is preliminary data.</text>
</comment>
<evidence type="ECO:0000256" key="1">
    <source>
        <dbReference type="SAM" id="MobiDB-lite"/>
    </source>
</evidence>
<evidence type="ECO:0000313" key="2">
    <source>
        <dbReference type="EMBL" id="KAK8583802.1"/>
    </source>
</evidence>
<accession>A0ABR2FP24</accession>
<protein>
    <submittedName>
        <fullName evidence="2">Uncharacterized protein</fullName>
    </submittedName>
</protein>
<organism evidence="2 3">
    <name type="scientific">Hibiscus sabdariffa</name>
    <name type="common">roselle</name>
    <dbReference type="NCBI Taxonomy" id="183260"/>
    <lineage>
        <taxon>Eukaryota</taxon>
        <taxon>Viridiplantae</taxon>
        <taxon>Streptophyta</taxon>
        <taxon>Embryophyta</taxon>
        <taxon>Tracheophyta</taxon>
        <taxon>Spermatophyta</taxon>
        <taxon>Magnoliopsida</taxon>
        <taxon>eudicotyledons</taxon>
        <taxon>Gunneridae</taxon>
        <taxon>Pentapetalae</taxon>
        <taxon>rosids</taxon>
        <taxon>malvids</taxon>
        <taxon>Malvales</taxon>
        <taxon>Malvaceae</taxon>
        <taxon>Malvoideae</taxon>
        <taxon>Hibiscus</taxon>
    </lineage>
</organism>
<gene>
    <name evidence="2" type="ORF">V6N12_068061</name>
</gene>
<proteinExistence type="predicted"/>
<keyword evidence="3" id="KW-1185">Reference proteome</keyword>
<reference evidence="2 3" key="1">
    <citation type="journal article" date="2024" name="G3 (Bethesda)">
        <title>Genome assembly of Hibiscus sabdariffa L. provides insights into metabolisms of medicinal natural products.</title>
        <authorList>
            <person name="Kim T."/>
        </authorList>
    </citation>
    <scope>NUCLEOTIDE SEQUENCE [LARGE SCALE GENOMIC DNA]</scope>
    <source>
        <strain evidence="2">TK-2024</strain>
        <tissue evidence="2">Old leaves</tissue>
    </source>
</reference>
<feature type="compositionally biased region" description="Basic and acidic residues" evidence="1">
    <location>
        <begin position="136"/>
        <end position="146"/>
    </location>
</feature>
<sequence>MVFNETIFPFSSTSSSKSAGSSVASQSFPLPIQSLPIADLPPTTLLDRAVLRQQSPATAVPVKTSTVSAFPIPPYEENGGLGDLPMAENMSESGCNPKPDASTATNVVDISEDATATTNIDRSNTACSSSTSNQHEVQKWEKHGEC</sequence>
<feature type="compositionally biased region" description="Polar residues" evidence="1">
    <location>
        <begin position="122"/>
        <end position="135"/>
    </location>
</feature>
<dbReference type="Proteomes" id="UP001472677">
    <property type="component" value="Unassembled WGS sequence"/>
</dbReference>
<dbReference type="EMBL" id="JBBPBM010000005">
    <property type="protein sequence ID" value="KAK8583802.1"/>
    <property type="molecule type" value="Genomic_DNA"/>
</dbReference>
<evidence type="ECO:0000313" key="3">
    <source>
        <dbReference type="Proteomes" id="UP001472677"/>
    </source>
</evidence>
<feature type="region of interest" description="Disordered" evidence="1">
    <location>
        <begin position="69"/>
        <end position="103"/>
    </location>
</feature>